<comment type="caution">
    <text evidence="3">The sequence shown here is derived from an EMBL/GenBank/DDBJ whole genome shotgun (WGS) entry which is preliminary data.</text>
</comment>
<feature type="signal peptide" evidence="2">
    <location>
        <begin position="1"/>
        <end position="24"/>
    </location>
</feature>
<gene>
    <name evidence="3" type="ORF">KEG57_47055</name>
</gene>
<name>A0A9X4AZF3_9BACT</name>
<dbReference type="AlphaFoldDB" id="A0A9X4AZF3"/>
<protein>
    <submittedName>
        <fullName evidence="3">Uncharacterized protein</fullName>
    </submittedName>
</protein>
<feature type="transmembrane region" description="Helical" evidence="1">
    <location>
        <begin position="242"/>
        <end position="261"/>
    </location>
</feature>
<dbReference type="RefSeq" id="WP_272459737.1">
    <property type="nucleotide sequence ID" value="NZ_JAGTJJ010000065.1"/>
</dbReference>
<keyword evidence="1" id="KW-0472">Membrane</keyword>
<keyword evidence="1" id="KW-1133">Transmembrane helix</keyword>
<keyword evidence="4" id="KW-1185">Reference proteome</keyword>
<evidence type="ECO:0000313" key="3">
    <source>
        <dbReference type="EMBL" id="MDC3988117.1"/>
    </source>
</evidence>
<feature type="transmembrane region" description="Helical" evidence="1">
    <location>
        <begin position="198"/>
        <end position="221"/>
    </location>
</feature>
<dbReference type="EMBL" id="JAGTJJ010000065">
    <property type="protein sequence ID" value="MDC3988117.1"/>
    <property type="molecule type" value="Genomic_DNA"/>
</dbReference>
<evidence type="ECO:0000313" key="4">
    <source>
        <dbReference type="Proteomes" id="UP001151081"/>
    </source>
</evidence>
<keyword evidence="2" id="KW-0732">Signal</keyword>
<proteinExistence type="predicted"/>
<evidence type="ECO:0000256" key="2">
    <source>
        <dbReference type="SAM" id="SignalP"/>
    </source>
</evidence>
<feature type="chain" id="PRO_5040724934" evidence="2">
    <location>
        <begin position="25"/>
        <end position="289"/>
    </location>
</feature>
<dbReference type="Proteomes" id="UP001151081">
    <property type="component" value="Unassembled WGS sequence"/>
</dbReference>
<sequence>MSFVARCVGVVALVGCSFAGVARADEGAAEVKTEAAEIQLKNGGTMRGTIVTVEPGQRVIVIIAGEQSVIPWAEIAKIVGGTQGSAAPAPTPAPAPLAPAEGGPLVHIESNWPDLELARIDGDVGGGHHQPEYVGPNTITKFMCRAPCDKLVDGRDGHRFFISGPGMVPTESFRLEGLEGHVTARVKGVSMARFTGGFLGTVLGGFFVLSGVAIAGMSYTIDTTPTPEVPDPARQINTVRTIGLVTLGIGAAGFIGGIMLLSEGRTRVELVKAQKGNTGVVVENGILRF</sequence>
<accession>A0A9X4AZF3</accession>
<evidence type="ECO:0000256" key="1">
    <source>
        <dbReference type="SAM" id="Phobius"/>
    </source>
</evidence>
<reference evidence="3 4" key="1">
    <citation type="submission" date="2021-04" db="EMBL/GenBank/DDBJ databases">
        <title>Genome analysis of Polyangium sp.</title>
        <authorList>
            <person name="Li Y."/>
            <person name="Wang J."/>
        </authorList>
    </citation>
    <scope>NUCLEOTIDE SEQUENCE [LARGE SCALE GENOMIC DNA]</scope>
    <source>
        <strain evidence="3 4">SDU14</strain>
    </source>
</reference>
<organism evidence="3 4">
    <name type="scientific">Polyangium jinanense</name>
    <dbReference type="NCBI Taxonomy" id="2829994"/>
    <lineage>
        <taxon>Bacteria</taxon>
        <taxon>Pseudomonadati</taxon>
        <taxon>Myxococcota</taxon>
        <taxon>Polyangia</taxon>
        <taxon>Polyangiales</taxon>
        <taxon>Polyangiaceae</taxon>
        <taxon>Polyangium</taxon>
    </lineage>
</organism>
<keyword evidence="1" id="KW-0812">Transmembrane</keyword>